<dbReference type="InterPro" id="IPR011059">
    <property type="entry name" value="Metal-dep_hydrolase_composite"/>
</dbReference>
<reference evidence="4 5" key="1">
    <citation type="submission" date="2017-03" db="EMBL/GenBank/DDBJ databases">
        <title>Foreign affairs: Plasmid Transfer between Roseobacters and Rhizobia.</title>
        <authorList>
            <person name="Bartling P."/>
            <person name="Bunk B."/>
            <person name="Overmann J."/>
            <person name="Brinkmann H."/>
            <person name="Petersen J."/>
        </authorList>
    </citation>
    <scope>NUCLEOTIDE SEQUENCE [LARGE SCALE GENOMIC DNA]</scope>
    <source>
        <strain evidence="4 5">MACL11</strain>
    </source>
</reference>
<keyword evidence="2 4" id="KW-0378">Hydrolase</keyword>
<dbReference type="InterPro" id="IPR013108">
    <property type="entry name" value="Amidohydro_3"/>
</dbReference>
<dbReference type="SUPFAM" id="SSF51338">
    <property type="entry name" value="Composite domain of metallo-dependent hydrolases"/>
    <property type="match status" value="1"/>
</dbReference>
<dbReference type="EC" id="3.5.4.1" evidence="4"/>
<evidence type="ECO:0000256" key="2">
    <source>
        <dbReference type="ARBA" id="ARBA00022801"/>
    </source>
</evidence>
<name>A0A1U9Z3A9_9HYPH</name>
<dbReference type="CDD" id="cd01293">
    <property type="entry name" value="Bact_CD"/>
    <property type="match status" value="1"/>
</dbReference>
<dbReference type="PANTHER" id="PTHR32027">
    <property type="entry name" value="CYTOSINE DEAMINASE"/>
    <property type="match status" value="1"/>
</dbReference>
<organism evidence="4 5">
    <name type="scientific">Martelella mediterranea DSM 17316</name>
    <dbReference type="NCBI Taxonomy" id="1122214"/>
    <lineage>
        <taxon>Bacteria</taxon>
        <taxon>Pseudomonadati</taxon>
        <taxon>Pseudomonadota</taxon>
        <taxon>Alphaproteobacteria</taxon>
        <taxon>Hyphomicrobiales</taxon>
        <taxon>Aurantimonadaceae</taxon>
        <taxon>Martelella</taxon>
    </lineage>
</organism>
<feature type="domain" description="Amidohydrolase 3" evidence="3">
    <location>
        <begin position="77"/>
        <end position="397"/>
    </location>
</feature>
<sequence length="413" mass="43899">MTEIDFLIRNARLAGQETAVDIAFAGSRIATVAGGITCDAPSFDAGSRLATPGLTETHIHLDKAGIIGRCALCEGTLAEAVRETAKAKAAFTEEDVYARAAKVVEQAIAHGTTVMRTFVEIDPRAGFRSFEAIKAIRRDYADSIEIIICAFAQEGVTNDPGTEEMLAEALANGADQVGGCPYTDADPATHVTKIFDLAERFGVNVDFHVDFDLEPEGSNLGVILAETKRRSYQGRVSVGHVTKLSAFAPEACAAAFAELAENGIALTVLPATDLYLNGREFTHLVPRGVTPGHRLIAAGGVATLSTNNVLNPFTPFGDVSLMRMANLYANIAQLGTPDDLAAVYDMISGHAERLLGREPSRVAAGAPATIVLFDAETPAEAVATIAPALCGWRNGRRAFERPRPRLFCTPEGR</sequence>
<gene>
    <name evidence="4" type="primary">codA_2</name>
    <name evidence="4" type="ORF">Mame_02843</name>
</gene>
<dbReference type="AlphaFoldDB" id="A0A1U9Z3A9"/>
<dbReference type="Proteomes" id="UP000191135">
    <property type="component" value="Chromosome"/>
</dbReference>
<evidence type="ECO:0000313" key="4">
    <source>
        <dbReference type="EMBL" id="AQZ52166.1"/>
    </source>
</evidence>
<proteinExistence type="predicted"/>
<keyword evidence="5" id="KW-1185">Reference proteome</keyword>
<dbReference type="InterPro" id="IPR052349">
    <property type="entry name" value="Metallo-hydrolase_Enzymes"/>
</dbReference>
<dbReference type="FunFam" id="3.20.20.140:FF:000019">
    <property type="entry name" value="Cytosine deaminase"/>
    <property type="match status" value="1"/>
</dbReference>
<dbReference type="InterPro" id="IPR032466">
    <property type="entry name" value="Metal_Hydrolase"/>
</dbReference>
<dbReference type="EMBL" id="CP020330">
    <property type="protein sequence ID" value="AQZ52166.1"/>
    <property type="molecule type" value="Genomic_DNA"/>
</dbReference>
<evidence type="ECO:0000259" key="3">
    <source>
        <dbReference type="Pfam" id="PF07969"/>
    </source>
</evidence>
<dbReference type="GO" id="GO:0046872">
    <property type="term" value="F:metal ion binding"/>
    <property type="evidence" value="ECO:0007669"/>
    <property type="project" value="UniProtKB-KW"/>
</dbReference>
<dbReference type="OrthoDB" id="9815027at2"/>
<evidence type="ECO:0000313" key="5">
    <source>
        <dbReference type="Proteomes" id="UP000191135"/>
    </source>
</evidence>
<dbReference type="PANTHER" id="PTHR32027:SF9">
    <property type="entry name" value="BLL3847 PROTEIN"/>
    <property type="match status" value="1"/>
</dbReference>
<dbReference type="STRING" id="1122214.Mame_02843"/>
<protein>
    <submittedName>
        <fullName evidence="4">Cytosine deaminase</fullName>
        <ecNumber evidence="4">3.5.4.1</ecNumber>
    </submittedName>
</protein>
<dbReference type="Pfam" id="PF07969">
    <property type="entry name" value="Amidohydro_3"/>
    <property type="match status" value="1"/>
</dbReference>
<dbReference type="Gene3D" id="2.30.40.10">
    <property type="entry name" value="Urease, subunit C, domain 1"/>
    <property type="match status" value="1"/>
</dbReference>
<dbReference type="eggNOG" id="COG0402">
    <property type="taxonomic scope" value="Bacteria"/>
</dbReference>
<dbReference type="SUPFAM" id="SSF51556">
    <property type="entry name" value="Metallo-dependent hydrolases"/>
    <property type="match status" value="1"/>
</dbReference>
<dbReference type="RefSeq" id="WP_018063156.1">
    <property type="nucleotide sequence ID" value="NZ_AQWH01000002.1"/>
</dbReference>
<keyword evidence="1" id="KW-0479">Metal-binding</keyword>
<dbReference type="Gene3D" id="3.20.20.140">
    <property type="entry name" value="Metal-dependent hydrolases"/>
    <property type="match status" value="1"/>
</dbReference>
<accession>A0A1U9Z3A9</accession>
<evidence type="ECO:0000256" key="1">
    <source>
        <dbReference type="ARBA" id="ARBA00022723"/>
    </source>
</evidence>
<dbReference type="KEGG" id="mmed:Mame_02843"/>
<dbReference type="GO" id="GO:0004131">
    <property type="term" value="F:cytosine deaminase activity"/>
    <property type="evidence" value="ECO:0007669"/>
    <property type="project" value="UniProtKB-EC"/>
</dbReference>